<evidence type="ECO:0000313" key="1">
    <source>
        <dbReference type="EMBL" id="MFD2421622.1"/>
    </source>
</evidence>
<comment type="caution">
    <text evidence="1">The sequence shown here is derived from an EMBL/GenBank/DDBJ whole genome shotgun (WGS) entry which is preliminary data.</text>
</comment>
<dbReference type="EMBL" id="JBHUKR010000022">
    <property type="protein sequence ID" value="MFD2421622.1"/>
    <property type="molecule type" value="Genomic_DNA"/>
</dbReference>
<accession>A0ABW5G7C3</accession>
<evidence type="ECO:0000313" key="2">
    <source>
        <dbReference type="Proteomes" id="UP001597417"/>
    </source>
</evidence>
<sequence>MSRLLRSLRAVWGWLVDDRPERVEGWMGDEYAVLLEERGGEGR</sequence>
<protein>
    <submittedName>
        <fullName evidence="1">Uncharacterized protein</fullName>
    </submittedName>
</protein>
<dbReference type="RefSeq" id="WP_378270310.1">
    <property type="nucleotide sequence ID" value="NZ_JBHUKR010000022.1"/>
</dbReference>
<proteinExistence type="predicted"/>
<reference evidence="2" key="1">
    <citation type="journal article" date="2019" name="Int. J. Syst. Evol. Microbiol.">
        <title>The Global Catalogue of Microorganisms (GCM) 10K type strain sequencing project: providing services to taxonomists for standard genome sequencing and annotation.</title>
        <authorList>
            <consortium name="The Broad Institute Genomics Platform"/>
            <consortium name="The Broad Institute Genome Sequencing Center for Infectious Disease"/>
            <person name="Wu L."/>
            <person name="Ma J."/>
        </authorList>
    </citation>
    <scope>NUCLEOTIDE SEQUENCE [LARGE SCALE GENOMIC DNA]</scope>
    <source>
        <strain evidence="2">CGMCC 4.7645</strain>
    </source>
</reference>
<keyword evidence="2" id="KW-1185">Reference proteome</keyword>
<dbReference type="Proteomes" id="UP001597417">
    <property type="component" value="Unassembled WGS sequence"/>
</dbReference>
<gene>
    <name evidence="1" type="ORF">ACFSXZ_35355</name>
</gene>
<organism evidence="1 2">
    <name type="scientific">Amycolatopsis pigmentata</name>
    <dbReference type="NCBI Taxonomy" id="450801"/>
    <lineage>
        <taxon>Bacteria</taxon>
        <taxon>Bacillati</taxon>
        <taxon>Actinomycetota</taxon>
        <taxon>Actinomycetes</taxon>
        <taxon>Pseudonocardiales</taxon>
        <taxon>Pseudonocardiaceae</taxon>
        <taxon>Amycolatopsis</taxon>
    </lineage>
</organism>
<name>A0ABW5G7C3_9PSEU</name>